<comment type="caution">
    <text evidence="1">The sequence shown here is derived from an EMBL/GenBank/DDBJ whole genome shotgun (WGS) entry which is preliminary data.</text>
</comment>
<dbReference type="EMBL" id="JANPWB010000004">
    <property type="protein sequence ID" value="KAJ1195801.1"/>
    <property type="molecule type" value="Genomic_DNA"/>
</dbReference>
<sequence length="75" mass="8039">MVIRTGRTGHCGTPLICARVGSNNDRQAEGIALQGAHIGLPAVQQGGIQRRERYTTRHGSVQARARVGPQYTLAC</sequence>
<name>A0AAV7V4S6_PLEWA</name>
<evidence type="ECO:0000313" key="1">
    <source>
        <dbReference type="EMBL" id="KAJ1195801.1"/>
    </source>
</evidence>
<gene>
    <name evidence="1" type="ORF">NDU88_005069</name>
</gene>
<dbReference type="Proteomes" id="UP001066276">
    <property type="component" value="Chromosome 2_2"/>
</dbReference>
<dbReference type="AlphaFoldDB" id="A0AAV7V4S6"/>
<organism evidence="1 2">
    <name type="scientific">Pleurodeles waltl</name>
    <name type="common">Iberian ribbed newt</name>
    <dbReference type="NCBI Taxonomy" id="8319"/>
    <lineage>
        <taxon>Eukaryota</taxon>
        <taxon>Metazoa</taxon>
        <taxon>Chordata</taxon>
        <taxon>Craniata</taxon>
        <taxon>Vertebrata</taxon>
        <taxon>Euteleostomi</taxon>
        <taxon>Amphibia</taxon>
        <taxon>Batrachia</taxon>
        <taxon>Caudata</taxon>
        <taxon>Salamandroidea</taxon>
        <taxon>Salamandridae</taxon>
        <taxon>Pleurodelinae</taxon>
        <taxon>Pleurodeles</taxon>
    </lineage>
</organism>
<accession>A0AAV7V4S6</accession>
<reference evidence="1" key="1">
    <citation type="journal article" date="2022" name="bioRxiv">
        <title>Sequencing and chromosome-scale assembly of the giantPleurodeles waltlgenome.</title>
        <authorList>
            <person name="Brown T."/>
            <person name="Elewa A."/>
            <person name="Iarovenko S."/>
            <person name="Subramanian E."/>
            <person name="Araus A.J."/>
            <person name="Petzold A."/>
            <person name="Susuki M."/>
            <person name="Suzuki K.-i.T."/>
            <person name="Hayashi T."/>
            <person name="Toyoda A."/>
            <person name="Oliveira C."/>
            <person name="Osipova E."/>
            <person name="Leigh N.D."/>
            <person name="Simon A."/>
            <person name="Yun M.H."/>
        </authorList>
    </citation>
    <scope>NUCLEOTIDE SEQUENCE</scope>
    <source>
        <strain evidence="1">20211129_DDA</strain>
        <tissue evidence="1">Liver</tissue>
    </source>
</reference>
<protein>
    <submittedName>
        <fullName evidence="1">Uncharacterized protein</fullName>
    </submittedName>
</protein>
<keyword evidence="2" id="KW-1185">Reference proteome</keyword>
<proteinExistence type="predicted"/>
<evidence type="ECO:0000313" key="2">
    <source>
        <dbReference type="Proteomes" id="UP001066276"/>
    </source>
</evidence>